<keyword evidence="4" id="KW-1185">Reference proteome</keyword>
<name>A0ABQ2UXT6_9ACTN</name>
<comment type="caution">
    <text evidence="3">The sequence shown here is derived from an EMBL/GenBank/DDBJ whole genome shotgun (WGS) entry which is preliminary data.</text>
</comment>
<dbReference type="Proteomes" id="UP000654471">
    <property type="component" value="Unassembled WGS sequence"/>
</dbReference>
<proteinExistence type="predicted"/>
<evidence type="ECO:0000256" key="1">
    <source>
        <dbReference type="SAM" id="MobiDB-lite"/>
    </source>
</evidence>
<protein>
    <recommendedName>
        <fullName evidence="5">Lipoprotein</fullName>
    </recommendedName>
</protein>
<organism evidence="3 4">
    <name type="scientific">Streptomyces albospinus</name>
    <dbReference type="NCBI Taxonomy" id="285515"/>
    <lineage>
        <taxon>Bacteria</taxon>
        <taxon>Bacillati</taxon>
        <taxon>Actinomycetota</taxon>
        <taxon>Actinomycetes</taxon>
        <taxon>Kitasatosporales</taxon>
        <taxon>Streptomycetaceae</taxon>
        <taxon>Streptomyces</taxon>
    </lineage>
</organism>
<evidence type="ECO:0000313" key="3">
    <source>
        <dbReference type="EMBL" id="GGU59269.1"/>
    </source>
</evidence>
<dbReference type="RefSeq" id="WP_229852181.1">
    <property type="nucleotide sequence ID" value="NZ_BMRP01000007.1"/>
</dbReference>
<evidence type="ECO:0000256" key="2">
    <source>
        <dbReference type="SAM" id="SignalP"/>
    </source>
</evidence>
<reference evidence="4" key="1">
    <citation type="journal article" date="2019" name="Int. J. Syst. Evol. Microbiol.">
        <title>The Global Catalogue of Microorganisms (GCM) 10K type strain sequencing project: providing services to taxonomists for standard genome sequencing and annotation.</title>
        <authorList>
            <consortium name="The Broad Institute Genomics Platform"/>
            <consortium name="The Broad Institute Genome Sequencing Center for Infectious Disease"/>
            <person name="Wu L."/>
            <person name="Ma J."/>
        </authorList>
    </citation>
    <scope>NUCLEOTIDE SEQUENCE [LARGE SCALE GENOMIC DNA]</scope>
    <source>
        <strain evidence="4">JCM 3399</strain>
    </source>
</reference>
<gene>
    <name evidence="3" type="ORF">GCM10010211_25220</name>
</gene>
<evidence type="ECO:0008006" key="5">
    <source>
        <dbReference type="Google" id="ProtNLM"/>
    </source>
</evidence>
<feature type="signal peptide" evidence="2">
    <location>
        <begin position="1"/>
        <end position="26"/>
    </location>
</feature>
<accession>A0ABQ2UXT6</accession>
<keyword evidence="2" id="KW-0732">Signal</keyword>
<feature type="chain" id="PRO_5046932225" description="Lipoprotein" evidence="2">
    <location>
        <begin position="27"/>
        <end position="106"/>
    </location>
</feature>
<dbReference type="EMBL" id="BMRP01000007">
    <property type="protein sequence ID" value="GGU59269.1"/>
    <property type="molecule type" value="Genomic_DNA"/>
</dbReference>
<evidence type="ECO:0000313" key="4">
    <source>
        <dbReference type="Proteomes" id="UP000654471"/>
    </source>
</evidence>
<feature type="region of interest" description="Disordered" evidence="1">
    <location>
        <begin position="79"/>
        <end position="106"/>
    </location>
</feature>
<sequence>MRTKMAAGAAVAATLLTLCGSTVASADGKEDHAKMKRHHFEMKESPIRMAACALGSAVGALTGGDAACWRDHGYGPAFHPHERTGLQRMDKGREGDFGRRNEMPQM</sequence>